<name>A0A974WJ19_9BACT</name>
<dbReference type="AlphaFoldDB" id="A0A974WJ19"/>
<organism evidence="3 4">
    <name type="scientific">Fulvivirga lutea</name>
    <dbReference type="NCBI Taxonomy" id="2810512"/>
    <lineage>
        <taxon>Bacteria</taxon>
        <taxon>Pseudomonadati</taxon>
        <taxon>Bacteroidota</taxon>
        <taxon>Cytophagia</taxon>
        <taxon>Cytophagales</taxon>
        <taxon>Fulvivirgaceae</taxon>
        <taxon>Fulvivirga</taxon>
    </lineage>
</organism>
<feature type="transmembrane region" description="Helical" evidence="1">
    <location>
        <begin position="159"/>
        <end position="180"/>
    </location>
</feature>
<evidence type="ECO:0008006" key="5">
    <source>
        <dbReference type="Google" id="ProtNLM"/>
    </source>
</evidence>
<dbReference type="Proteomes" id="UP000662783">
    <property type="component" value="Chromosome"/>
</dbReference>
<keyword evidence="4" id="KW-1185">Reference proteome</keyword>
<dbReference type="RefSeq" id="WP_205723601.1">
    <property type="nucleotide sequence ID" value="NZ_CP070608.1"/>
</dbReference>
<dbReference type="KEGG" id="fuv:JR347_08385"/>
<feature type="signal peptide" evidence="2">
    <location>
        <begin position="1"/>
        <end position="20"/>
    </location>
</feature>
<gene>
    <name evidence="3" type="ORF">JR347_08385</name>
</gene>
<sequence length="297" mass="34707">MFRKIIFGSILHFIALFSFAQDVQVKGYFLEDSIKIGEPSPYVLTARYPSSIDLIFPDSLYNYNPYELGEKWFAATKTIDEQSYDSALYYILSFEVDSVQYLQLPVFQVAGRDSIPLYPQQDSIILTHLVKEIPDSVAAEAMPLIENTTYRYVDLALNYPYLITGIVLFIILVVIGYIVFGKSIKRWFKLRRLEKKHLKFMEEYNVQLQSKESIKQTEKILLVWKKYLEKLEKTPYTKMTTKELLSHEHIVRIGDELKSIDKAIYGGKQESMQETFKKLLTFAENRYLDKVNEVKHG</sequence>
<keyword evidence="2" id="KW-0732">Signal</keyword>
<accession>A0A974WJ19</accession>
<evidence type="ECO:0000256" key="1">
    <source>
        <dbReference type="SAM" id="Phobius"/>
    </source>
</evidence>
<dbReference type="EMBL" id="CP070608">
    <property type="protein sequence ID" value="QSE99090.1"/>
    <property type="molecule type" value="Genomic_DNA"/>
</dbReference>
<evidence type="ECO:0000256" key="2">
    <source>
        <dbReference type="SAM" id="SignalP"/>
    </source>
</evidence>
<protein>
    <recommendedName>
        <fullName evidence="5">Oxygen tolerance</fullName>
    </recommendedName>
</protein>
<feature type="chain" id="PRO_5038007833" description="Oxygen tolerance" evidence="2">
    <location>
        <begin position="21"/>
        <end position="297"/>
    </location>
</feature>
<evidence type="ECO:0000313" key="3">
    <source>
        <dbReference type="EMBL" id="QSE99090.1"/>
    </source>
</evidence>
<evidence type="ECO:0000313" key="4">
    <source>
        <dbReference type="Proteomes" id="UP000662783"/>
    </source>
</evidence>
<keyword evidence="1" id="KW-1133">Transmembrane helix</keyword>
<keyword evidence="1" id="KW-0812">Transmembrane</keyword>
<proteinExistence type="predicted"/>
<keyword evidence="1" id="KW-0472">Membrane</keyword>
<reference evidence="3" key="1">
    <citation type="submission" date="2021-02" db="EMBL/GenBank/DDBJ databases">
        <title>Fulvivirga sp. S481 isolated from sea water.</title>
        <authorList>
            <person name="Bae S.S."/>
            <person name="Baek K."/>
        </authorList>
    </citation>
    <scope>NUCLEOTIDE SEQUENCE</scope>
    <source>
        <strain evidence="3">S481</strain>
    </source>
</reference>